<dbReference type="EMBL" id="JABSTU010000008">
    <property type="protein sequence ID" value="KAH8024446.1"/>
    <property type="molecule type" value="Genomic_DNA"/>
</dbReference>
<protein>
    <recommendedName>
        <fullName evidence="3">Tick transposon</fullName>
    </recommendedName>
</protein>
<comment type="caution">
    <text evidence="1">The sequence shown here is derived from an EMBL/GenBank/DDBJ whole genome shotgun (WGS) entry which is preliminary data.</text>
</comment>
<gene>
    <name evidence="1" type="ORF">HPB51_023555</name>
</gene>
<evidence type="ECO:0000313" key="1">
    <source>
        <dbReference type="EMBL" id="KAH8024446.1"/>
    </source>
</evidence>
<dbReference type="Proteomes" id="UP000821866">
    <property type="component" value="Chromosome 6"/>
</dbReference>
<name>A0A9J6DR74_RHIMP</name>
<reference evidence="1" key="1">
    <citation type="journal article" date="2020" name="Cell">
        <title>Large-Scale Comparative Analyses of Tick Genomes Elucidate Their Genetic Diversity and Vector Capacities.</title>
        <authorList>
            <consortium name="Tick Genome and Microbiome Consortium (TIGMIC)"/>
            <person name="Jia N."/>
            <person name="Wang J."/>
            <person name="Shi W."/>
            <person name="Du L."/>
            <person name="Sun Y."/>
            <person name="Zhan W."/>
            <person name="Jiang J.F."/>
            <person name="Wang Q."/>
            <person name="Zhang B."/>
            <person name="Ji P."/>
            <person name="Bell-Sakyi L."/>
            <person name="Cui X.M."/>
            <person name="Yuan T.T."/>
            <person name="Jiang B.G."/>
            <person name="Yang W.F."/>
            <person name="Lam T.T."/>
            <person name="Chang Q.C."/>
            <person name="Ding S.J."/>
            <person name="Wang X.J."/>
            <person name="Zhu J.G."/>
            <person name="Ruan X.D."/>
            <person name="Zhao L."/>
            <person name="Wei J.T."/>
            <person name="Ye R.Z."/>
            <person name="Que T.C."/>
            <person name="Du C.H."/>
            <person name="Zhou Y.H."/>
            <person name="Cheng J.X."/>
            <person name="Dai P.F."/>
            <person name="Guo W.B."/>
            <person name="Han X.H."/>
            <person name="Huang E.J."/>
            <person name="Li L.F."/>
            <person name="Wei W."/>
            <person name="Gao Y.C."/>
            <person name="Liu J.Z."/>
            <person name="Shao H.Z."/>
            <person name="Wang X."/>
            <person name="Wang C.C."/>
            <person name="Yang T.C."/>
            <person name="Huo Q.B."/>
            <person name="Li W."/>
            <person name="Chen H.Y."/>
            <person name="Chen S.E."/>
            <person name="Zhou L.G."/>
            <person name="Ni X.B."/>
            <person name="Tian J.H."/>
            <person name="Sheng Y."/>
            <person name="Liu T."/>
            <person name="Pan Y.S."/>
            <person name="Xia L.Y."/>
            <person name="Li J."/>
            <person name="Zhao F."/>
            <person name="Cao W.C."/>
        </authorList>
    </citation>
    <scope>NUCLEOTIDE SEQUENCE</scope>
    <source>
        <strain evidence="1">Rmic-2018</strain>
    </source>
</reference>
<sequence length="170" mass="18861">MGRGSLAAGGDDRARVCQVMWLSCAPRKSKLLIIQPGKPKKEPPPNVTITIDGIAIKPTQQTRILGLLLQSDGKVQAAVTKIKTRTEQIFGIIRRVSNRNRGLKEDDVMRLVRAFIVSRVTYCAPYLQLMKSIRDTLNTILRKATKQALGVSIYSSTLRLLDMGAKNMVE</sequence>
<evidence type="ECO:0000313" key="2">
    <source>
        <dbReference type="Proteomes" id="UP000821866"/>
    </source>
</evidence>
<reference evidence="1" key="2">
    <citation type="submission" date="2021-09" db="EMBL/GenBank/DDBJ databases">
        <authorList>
            <person name="Jia N."/>
            <person name="Wang J."/>
            <person name="Shi W."/>
            <person name="Du L."/>
            <person name="Sun Y."/>
            <person name="Zhan W."/>
            <person name="Jiang J."/>
            <person name="Wang Q."/>
            <person name="Zhang B."/>
            <person name="Ji P."/>
            <person name="Sakyi L.B."/>
            <person name="Cui X."/>
            <person name="Yuan T."/>
            <person name="Jiang B."/>
            <person name="Yang W."/>
            <person name="Lam T.T.-Y."/>
            <person name="Chang Q."/>
            <person name="Ding S."/>
            <person name="Wang X."/>
            <person name="Zhu J."/>
            <person name="Ruan X."/>
            <person name="Zhao L."/>
            <person name="Wei J."/>
            <person name="Que T."/>
            <person name="Du C."/>
            <person name="Cheng J."/>
            <person name="Dai P."/>
            <person name="Han X."/>
            <person name="Huang E."/>
            <person name="Gao Y."/>
            <person name="Liu J."/>
            <person name="Shao H."/>
            <person name="Ye R."/>
            <person name="Li L."/>
            <person name="Wei W."/>
            <person name="Wang X."/>
            <person name="Wang C."/>
            <person name="Huo Q."/>
            <person name="Li W."/>
            <person name="Guo W."/>
            <person name="Chen H."/>
            <person name="Chen S."/>
            <person name="Zhou L."/>
            <person name="Zhou L."/>
            <person name="Ni X."/>
            <person name="Tian J."/>
            <person name="Zhou Y."/>
            <person name="Sheng Y."/>
            <person name="Liu T."/>
            <person name="Pan Y."/>
            <person name="Xia L."/>
            <person name="Li J."/>
            <person name="Zhao F."/>
            <person name="Cao W."/>
        </authorList>
    </citation>
    <scope>NUCLEOTIDE SEQUENCE</scope>
    <source>
        <strain evidence="1">Rmic-2018</strain>
        <tissue evidence="1">Larvae</tissue>
    </source>
</reference>
<evidence type="ECO:0008006" key="3">
    <source>
        <dbReference type="Google" id="ProtNLM"/>
    </source>
</evidence>
<organism evidence="1 2">
    <name type="scientific">Rhipicephalus microplus</name>
    <name type="common">Cattle tick</name>
    <name type="synonym">Boophilus microplus</name>
    <dbReference type="NCBI Taxonomy" id="6941"/>
    <lineage>
        <taxon>Eukaryota</taxon>
        <taxon>Metazoa</taxon>
        <taxon>Ecdysozoa</taxon>
        <taxon>Arthropoda</taxon>
        <taxon>Chelicerata</taxon>
        <taxon>Arachnida</taxon>
        <taxon>Acari</taxon>
        <taxon>Parasitiformes</taxon>
        <taxon>Ixodida</taxon>
        <taxon>Ixodoidea</taxon>
        <taxon>Ixodidae</taxon>
        <taxon>Rhipicephalinae</taxon>
        <taxon>Rhipicephalus</taxon>
        <taxon>Boophilus</taxon>
    </lineage>
</organism>
<keyword evidence="2" id="KW-1185">Reference proteome</keyword>
<proteinExistence type="predicted"/>
<dbReference type="AlphaFoldDB" id="A0A9J6DR74"/>
<accession>A0A9J6DR74</accession>